<dbReference type="Gene3D" id="3.30.565.10">
    <property type="entry name" value="Histidine kinase-like ATPase, C-terminal domain"/>
    <property type="match status" value="1"/>
</dbReference>
<dbReference type="SUPFAM" id="SSF55874">
    <property type="entry name" value="ATPase domain of HSP90 chaperone/DNA topoisomerase II/histidine kinase"/>
    <property type="match status" value="1"/>
</dbReference>
<dbReference type="RefSeq" id="WP_103239329.1">
    <property type="nucleotide sequence ID" value="NZ_JANJZD010000007.1"/>
</dbReference>
<dbReference type="InterPro" id="IPR016120">
    <property type="entry name" value="Sig_transdc_His_kin_SpoOB"/>
</dbReference>
<evidence type="ECO:0000256" key="1">
    <source>
        <dbReference type="ARBA" id="ARBA00022553"/>
    </source>
</evidence>
<feature type="domain" description="SpoOB alpha-helical" evidence="5">
    <location>
        <begin position="31"/>
        <end position="82"/>
    </location>
</feature>
<dbReference type="OrthoDB" id="3173688at2"/>
<dbReference type="InterPro" id="IPR039506">
    <property type="entry name" value="SPOB_a"/>
</dbReference>
<dbReference type="Proteomes" id="UP000236311">
    <property type="component" value="Unassembled WGS sequence"/>
</dbReference>
<evidence type="ECO:0000313" key="7">
    <source>
        <dbReference type="Proteomes" id="UP000236311"/>
    </source>
</evidence>
<feature type="domain" description="Sensor histidine kinase NatK-like C-terminal" evidence="4">
    <location>
        <begin position="123"/>
        <end position="223"/>
    </location>
</feature>
<accession>A0A2K4ZF91</accession>
<evidence type="ECO:0000259" key="5">
    <source>
        <dbReference type="Pfam" id="PF14689"/>
    </source>
</evidence>
<dbReference type="EC" id="2.7.13.3" evidence="6"/>
<dbReference type="InterPro" id="IPR032834">
    <property type="entry name" value="NatK-like_C"/>
</dbReference>
<dbReference type="SUPFAM" id="SSF55890">
    <property type="entry name" value="Sporulation response regulatory protein Spo0B"/>
    <property type="match status" value="1"/>
</dbReference>
<sequence length="224" mass="25408">MSLLKPAFREKRIDRRIAAYQSDLLATHYAEVENMYRQIRGWRHDYRNHIQVLKSYLDMGDVQAASSYLEALSEDLSTVDPALKTGNKMTDIILNSKISLARSKKIQVEADAHVAVALSTAEIDLCIIIGNLFDNAIEACMALPEAERMIRVYMVMKNTQLYMSFTNTTALKKQKKVNGRFFSTKGADHGYGLVRIDTIIDRYQGYISRNSEDGAFTTEVLLPQ</sequence>
<dbReference type="PANTHER" id="PTHR40448">
    <property type="entry name" value="TWO-COMPONENT SENSOR HISTIDINE KINASE"/>
    <property type="match status" value="1"/>
</dbReference>
<keyword evidence="2 6" id="KW-0808">Transferase</keyword>
<dbReference type="EMBL" id="OFSM01000008">
    <property type="protein sequence ID" value="SOY29135.1"/>
    <property type="molecule type" value="Genomic_DNA"/>
</dbReference>
<keyword evidence="1" id="KW-0597">Phosphoprotein</keyword>
<dbReference type="PANTHER" id="PTHR40448:SF1">
    <property type="entry name" value="TWO-COMPONENT SENSOR HISTIDINE KINASE"/>
    <property type="match status" value="1"/>
</dbReference>
<evidence type="ECO:0000259" key="4">
    <source>
        <dbReference type="Pfam" id="PF14501"/>
    </source>
</evidence>
<dbReference type="InterPro" id="IPR036890">
    <property type="entry name" value="HATPase_C_sf"/>
</dbReference>
<dbReference type="GO" id="GO:0000155">
    <property type="term" value="F:phosphorelay sensor kinase activity"/>
    <property type="evidence" value="ECO:0007669"/>
    <property type="project" value="InterPro"/>
</dbReference>
<keyword evidence="7" id="KW-1185">Reference proteome</keyword>
<gene>
    <name evidence="6" type="primary">citS_2</name>
    <name evidence="6" type="ORF">AMURIS_01850</name>
</gene>
<dbReference type="CDD" id="cd16935">
    <property type="entry name" value="HATPase_AgrC-ComD-like"/>
    <property type="match status" value="1"/>
</dbReference>
<evidence type="ECO:0000256" key="2">
    <source>
        <dbReference type="ARBA" id="ARBA00022679"/>
    </source>
</evidence>
<dbReference type="GO" id="GO:0042802">
    <property type="term" value="F:identical protein binding"/>
    <property type="evidence" value="ECO:0007669"/>
    <property type="project" value="TreeGrafter"/>
</dbReference>
<keyword evidence="3" id="KW-0418">Kinase</keyword>
<dbReference type="AlphaFoldDB" id="A0A2K4ZF91"/>
<dbReference type="Pfam" id="PF14689">
    <property type="entry name" value="SPOB_a"/>
    <property type="match status" value="1"/>
</dbReference>
<evidence type="ECO:0000256" key="3">
    <source>
        <dbReference type="ARBA" id="ARBA00022777"/>
    </source>
</evidence>
<dbReference type="Gene3D" id="1.10.287.130">
    <property type="match status" value="1"/>
</dbReference>
<proteinExistence type="predicted"/>
<name>A0A2K4ZF91_9FIRM</name>
<protein>
    <submittedName>
        <fullName evidence="6">Sensor protein CitS</fullName>
        <ecNumber evidence="6">2.7.13.3</ecNumber>
    </submittedName>
</protein>
<evidence type="ECO:0000313" key="6">
    <source>
        <dbReference type="EMBL" id="SOY29135.1"/>
    </source>
</evidence>
<reference evidence="6 7" key="1">
    <citation type="submission" date="2018-01" db="EMBL/GenBank/DDBJ databases">
        <authorList>
            <person name="Gaut B.S."/>
            <person name="Morton B.R."/>
            <person name="Clegg M.T."/>
            <person name="Duvall M.R."/>
        </authorList>
    </citation>
    <scope>NUCLEOTIDE SEQUENCE [LARGE SCALE GENOMIC DNA]</scope>
    <source>
        <strain evidence="6">GP69</strain>
    </source>
</reference>
<organism evidence="6 7">
    <name type="scientific">Acetatifactor muris</name>
    <dbReference type="NCBI Taxonomy" id="879566"/>
    <lineage>
        <taxon>Bacteria</taxon>
        <taxon>Bacillati</taxon>
        <taxon>Bacillota</taxon>
        <taxon>Clostridia</taxon>
        <taxon>Lachnospirales</taxon>
        <taxon>Lachnospiraceae</taxon>
        <taxon>Acetatifactor</taxon>
    </lineage>
</organism>
<dbReference type="Pfam" id="PF14501">
    <property type="entry name" value="HATPase_c_5"/>
    <property type="match status" value="1"/>
</dbReference>